<dbReference type="Proteomes" id="UP000595703">
    <property type="component" value="Chromosome"/>
</dbReference>
<evidence type="ECO:0000313" key="4">
    <source>
        <dbReference type="Proteomes" id="UP000595703"/>
    </source>
</evidence>
<reference evidence="3 4" key="2">
    <citation type="journal article" date="2011" name="J. Antibiot.">
        <title>Furaquinocins I and J: novel polyketide isoprenoid hybrid compounds from Streptomyces reveromyceticus SN-593.</title>
        <authorList>
            <person name="Panthee S."/>
            <person name="Takahashi S."/>
            <person name="Takagi H."/>
            <person name="Nogawa T."/>
            <person name="Oowada E."/>
            <person name="Uramoto M."/>
            <person name="Osada H."/>
        </authorList>
    </citation>
    <scope>NUCLEOTIDE SEQUENCE [LARGE SCALE GENOMIC DNA]</scope>
    <source>
        <strain evidence="3 4">SN-593</strain>
    </source>
</reference>
<gene>
    <name evidence="3" type="ORF">RVR_5434</name>
</gene>
<dbReference type="Pfam" id="PF25199">
    <property type="entry name" value="nSTAND_NTPase5"/>
    <property type="match status" value="1"/>
</dbReference>
<feature type="domain" description="Novel STAND NTPase 5" evidence="2">
    <location>
        <begin position="613"/>
        <end position="752"/>
    </location>
</feature>
<dbReference type="EMBL" id="AP018365">
    <property type="protein sequence ID" value="BBA98995.1"/>
    <property type="molecule type" value="Genomic_DNA"/>
</dbReference>
<proteinExistence type="predicted"/>
<dbReference type="RefSeq" id="WP_202235042.1">
    <property type="nucleotide sequence ID" value="NZ_AP018365.1"/>
</dbReference>
<reference evidence="3 4" key="4">
    <citation type="journal article" date="2020" name="Sci. Rep.">
        <title>beta-carboline chemical signals induce reveromycin production through a LuxR family regulator in Streptomyces sp. SN-593.</title>
        <authorList>
            <person name="Panthee S."/>
            <person name="Kito N."/>
            <person name="Hayashi T."/>
            <person name="Shimizu T."/>
            <person name="Ishikawa J."/>
            <person name="Hamamoto H."/>
            <person name="Osada H."/>
            <person name="Takahashi S."/>
        </authorList>
    </citation>
    <scope>NUCLEOTIDE SEQUENCE [LARGE SCALE GENOMIC DNA]</scope>
    <source>
        <strain evidence="3 4">SN-593</strain>
    </source>
</reference>
<reference evidence="3 4" key="3">
    <citation type="journal article" date="2011" name="Nat. Chem. Biol.">
        <title>Reveromycin A biosynthesis uses RevG and RevJ for stereospecific spiroacetal formation.</title>
        <authorList>
            <person name="Takahashi S."/>
            <person name="Toyoda A."/>
            <person name="Sekiyama Y."/>
            <person name="Takagi H."/>
            <person name="Nogawa T."/>
            <person name="Uramoto M."/>
            <person name="Suzuki R."/>
            <person name="Koshino H."/>
            <person name="Kumano T."/>
            <person name="Panthee S."/>
            <person name="Dairi T."/>
            <person name="Ishikawa J."/>
            <person name="Ikeda H."/>
            <person name="Sakaki Y."/>
            <person name="Osada H."/>
        </authorList>
    </citation>
    <scope>NUCLEOTIDE SEQUENCE [LARGE SCALE GENOMIC DNA]</scope>
    <source>
        <strain evidence="3 4">SN-593</strain>
    </source>
</reference>
<reference evidence="3 4" key="1">
    <citation type="journal article" date="2010" name="J. Bacteriol.">
        <title>Biochemical characterization of a novel indole prenyltransferase from Streptomyces sp. SN-593.</title>
        <authorList>
            <person name="Takahashi S."/>
            <person name="Takagi H."/>
            <person name="Toyoda A."/>
            <person name="Uramoto M."/>
            <person name="Nogawa T."/>
            <person name="Ueki M."/>
            <person name="Sakaki Y."/>
            <person name="Osada H."/>
        </authorList>
    </citation>
    <scope>NUCLEOTIDE SEQUENCE [LARGE SCALE GENOMIC DNA]</scope>
    <source>
        <strain evidence="3 4">SN-593</strain>
    </source>
</reference>
<sequence>MTANLLLLGPSPDSVDERTRRGARLREQLASFLGEGHTLDAVLLAGVRGRDDTAYQEAGRLLDGVLEQCIDNLPAGHDLPVVVCAPGPHDLDPVRSGSMLARALTRDWTDTSADVWSGEAQDVLEALHERFSAYRQWADAWQAPDLEWRHGLLPGDQSLRIEVGGLRIGLVGANTVFRMLTTEAQGDLATCAPEQLDAAVGRDWTEWTAGNRATVLLASHAVRAGAEPTSGSPLLPVAERAGTPARDPQSPSWNLLNDEGHQILRLDADGAGGLHAWKGTGPEPSATRRLTLWPVGTGAAAAPPRPSTRLAAQPAPAAPRAALQDFYRHIASGRMILVVGSGLVDAGGQGPVSLDELNRRLARAVFGQVPSPEPRLAETWAAVRRRLEDRQVETYLDALKTDDGPTPYAVKRLLQTPWSVVYDFSGSDLLRKGIAADPDLARTALSVDATTDWPTSVKITEYVAMQGFVGDGLGTVDFSEYRTDGAPPRSDWLQRFLAEALFQPVAFLSLAPDSASLWQLVDLVAPPGTESSYPRFVVTPAGGVADGARLEQAGITHIPMDVPAFCHDVLRPGIESLEQGHRELSRLRSTEQTDTGISLVATLVDAAGRGSEDFLKGREPTWAEIKNQGFAARLSQLARIKEAAAPGPNGLLPVVIVEGRAGSGKSTALMQFGYDLHAAGKSVGWIDRDSTQSRGRMEDQALSVGFDAVLVDDVDIFKRSSAPLLRSLNAQGRTLVVATVRTTRRDEVAANFPATRVSFDRALTDDDLKNLLRTLKKRRLLGKFAGYPESLRVEKLREICERSLLAAMIQVVTGERFEDKVRSEFDELDALQAAAYAAVCLCDSQQVFSARGIHEVDLALIVSRGRPSPRIQRAIASLLESNLLTLGPNRTVRSKQRTIADTVLSSILKNRPERLEEILSQLLLFYSSRAGHQRDYASPYRRVMERLLNHRLMLNLGLSPYVVRRIYALVHDRLSSDFHYWLQCGEYELENGDLDIARNYMETARACTGGDTDHRVLTTWSSVILSQSTGRPRDDELARQALDAIDCLDSVARRYGGKTPHTFAVLATAGTKWLESLGRQLTDAVFFRVAQLIAGTIDDGRLRCADNTVFLKVADRREPELRALMERRRGVLL</sequence>
<dbReference type="AlphaFoldDB" id="A0A7U3UUJ1"/>
<organism evidence="3 4">
    <name type="scientific">Actinacidiphila reveromycinica</name>
    <dbReference type="NCBI Taxonomy" id="659352"/>
    <lineage>
        <taxon>Bacteria</taxon>
        <taxon>Bacillati</taxon>
        <taxon>Actinomycetota</taxon>
        <taxon>Actinomycetes</taxon>
        <taxon>Kitasatosporales</taxon>
        <taxon>Streptomycetaceae</taxon>
        <taxon>Actinacidiphila</taxon>
    </lineage>
</organism>
<protein>
    <recommendedName>
        <fullName evidence="2">Novel STAND NTPase 5 domain-containing protein</fullName>
    </recommendedName>
</protein>
<keyword evidence="4" id="KW-1185">Reference proteome</keyword>
<feature type="region of interest" description="Disordered" evidence="1">
    <location>
        <begin position="226"/>
        <end position="251"/>
    </location>
</feature>
<dbReference type="InterPro" id="IPR057574">
    <property type="entry name" value="nSTAND_NTPase5_dom"/>
</dbReference>
<evidence type="ECO:0000259" key="2">
    <source>
        <dbReference type="Pfam" id="PF25199"/>
    </source>
</evidence>
<dbReference type="InterPro" id="IPR027417">
    <property type="entry name" value="P-loop_NTPase"/>
</dbReference>
<dbReference type="SUPFAM" id="SSF52540">
    <property type="entry name" value="P-loop containing nucleoside triphosphate hydrolases"/>
    <property type="match status" value="1"/>
</dbReference>
<evidence type="ECO:0000256" key="1">
    <source>
        <dbReference type="SAM" id="MobiDB-lite"/>
    </source>
</evidence>
<accession>A0A7U3UUJ1</accession>
<evidence type="ECO:0000313" key="3">
    <source>
        <dbReference type="EMBL" id="BBA98995.1"/>
    </source>
</evidence>
<dbReference type="KEGG" id="arev:RVR_5434"/>
<name>A0A7U3UUJ1_9ACTN</name>